<dbReference type="InterPro" id="IPR030678">
    <property type="entry name" value="Peptide/Ni-bd"/>
</dbReference>
<accession>A0A1I3T603</accession>
<dbReference type="RefSeq" id="WP_015233910.1">
    <property type="nucleotide sequence ID" value="NZ_FORO01000054.1"/>
</dbReference>
<evidence type="ECO:0000256" key="3">
    <source>
        <dbReference type="ARBA" id="ARBA00022729"/>
    </source>
</evidence>
<dbReference type="PIRSF" id="PIRSF002741">
    <property type="entry name" value="MppA"/>
    <property type="match status" value="1"/>
</dbReference>
<dbReference type="Gene3D" id="3.10.105.10">
    <property type="entry name" value="Dipeptide-binding Protein, Domain 3"/>
    <property type="match status" value="1"/>
</dbReference>
<dbReference type="Gene3D" id="3.90.76.10">
    <property type="entry name" value="Dipeptide-binding Protein, Domain 1"/>
    <property type="match status" value="1"/>
</dbReference>
<dbReference type="GO" id="GO:0043190">
    <property type="term" value="C:ATP-binding cassette (ABC) transporter complex"/>
    <property type="evidence" value="ECO:0007669"/>
    <property type="project" value="InterPro"/>
</dbReference>
<dbReference type="InterPro" id="IPR000914">
    <property type="entry name" value="SBP_5_dom"/>
</dbReference>
<dbReference type="OrthoDB" id="194307at2157"/>
<feature type="domain" description="Solute-binding protein family 5" evidence="4">
    <location>
        <begin position="86"/>
        <end position="443"/>
    </location>
</feature>
<gene>
    <name evidence="5" type="ORF">SAMN05443661_1546</name>
</gene>
<evidence type="ECO:0000259" key="4">
    <source>
        <dbReference type="Pfam" id="PF00496"/>
    </source>
</evidence>
<dbReference type="GO" id="GO:1904680">
    <property type="term" value="F:peptide transmembrane transporter activity"/>
    <property type="evidence" value="ECO:0007669"/>
    <property type="project" value="TreeGrafter"/>
</dbReference>
<keyword evidence="3" id="KW-0732">Signal</keyword>
<dbReference type="GO" id="GO:0015833">
    <property type="term" value="P:peptide transport"/>
    <property type="evidence" value="ECO:0007669"/>
    <property type="project" value="TreeGrafter"/>
</dbReference>
<dbReference type="Proteomes" id="UP000182829">
    <property type="component" value="Unassembled WGS sequence"/>
</dbReference>
<evidence type="ECO:0000256" key="2">
    <source>
        <dbReference type="ARBA" id="ARBA00022448"/>
    </source>
</evidence>
<comment type="similarity">
    <text evidence="1">Belongs to the bacterial solute-binding protein 5 family.</text>
</comment>
<evidence type="ECO:0000256" key="1">
    <source>
        <dbReference type="ARBA" id="ARBA00005695"/>
    </source>
</evidence>
<dbReference type="EMBL" id="FORO01000054">
    <property type="protein sequence ID" value="SFJ66405.1"/>
    <property type="molecule type" value="Genomic_DNA"/>
</dbReference>
<dbReference type="AlphaFoldDB" id="A0A1I3T603"/>
<dbReference type="PANTHER" id="PTHR30290:SF9">
    <property type="entry name" value="OLIGOPEPTIDE-BINDING PROTEIN APPA"/>
    <property type="match status" value="1"/>
</dbReference>
<name>A0A1I3T603_9EURY</name>
<reference evidence="5 6" key="1">
    <citation type="submission" date="2016-10" db="EMBL/GenBank/DDBJ databases">
        <authorList>
            <person name="de Groot N.N."/>
        </authorList>
    </citation>
    <scope>NUCLEOTIDE SEQUENCE [LARGE SCALE GENOMIC DNA]</scope>
    <source>
        <strain evidence="5 6">SP2</strain>
    </source>
</reference>
<dbReference type="GO" id="GO:0042597">
    <property type="term" value="C:periplasmic space"/>
    <property type="evidence" value="ECO:0007669"/>
    <property type="project" value="UniProtKB-ARBA"/>
</dbReference>
<dbReference type="SUPFAM" id="SSF53850">
    <property type="entry name" value="Periplasmic binding protein-like II"/>
    <property type="match status" value="1"/>
</dbReference>
<evidence type="ECO:0000313" key="6">
    <source>
        <dbReference type="Proteomes" id="UP000182829"/>
    </source>
</evidence>
<dbReference type="PROSITE" id="PS51257">
    <property type="entry name" value="PROKAR_LIPOPROTEIN"/>
    <property type="match status" value="1"/>
</dbReference>
<keyword evidence="2" id="KW-0813">Transport</keyword>
<sequence length="522" mass="58020">MQGADKPNYGRRTVLKLTGVAGAAGLTGLAGCLDDPDGGDTDELVITQGELIDNPDPNDHITGPYFNILDAVYEPLFDVTPDFEFQSRVVDEWEDTGDGAAELTIRNDVQFHGGEELTAEDVAYTFNRQIDPDLGVESDQAAGLGAIDEAEAIDDTTVRLEHGVAPSLAEYEYANYGRAVNREWIEDQEQPVAGDSADAFNGTGPFEVVEYEPDVQIVLEPFEGYWGDVPDIERVVFNADEESSGRVNALEAGETDIVDNVNPNDVVDVDETDGIEIRNETSLRNVFLVMNSGVEPFDSQEFRQAMNYAVDNEEIIDTVLGEFADPMTQPIPDGVFGHNPDLETYSQDLERAEELVEESGYDGVEITLSTPEGRYLNDADVAQTAADDINQLDNVDCELDIVPFPDISDANSEGYDYEEMPFYLIGWGVITGDADYGLAPFFVEEAPQETLRNEDISDRILESQEIEDEDEREEMLQEINADLREEAPWVFLHSQDSVYGVSEEIDWEPRTDESIYLWEMDP</sequence>
<dbReference type="Gene3D" id="3.40.190.10">
    <property type="entry name" value="Periplasmic binding protein-like II"/>
    <property type="match status" value="1"/>
</dbReference>
<dbReference type="InterPro" id="IPR039424">
    <property type="entry name" value="SBP_5"/>
</dbReference>
<dbReference type="PANTHER" id="PTHR30290">
    <property type="entry name" value="PERIPLASMIC BINDING COMPONENT OF ABC TRANSPORTER"/>
    <property type="match status" value="1"/>
</dbReference>
<dbReference type="Pfam" id="PF00496">
    <property type="entry name" value="SBP_bac_5"/>
    <property type="match status" value="1"/>
</dbReference>
<protein>
    <submittedName>
        <fullName evidence="5">Peptide/nickel transport system substrate-binding protein</fullName>
    </submittedName>
</protein>
<proteinExistence type="inferred from homology"/>
<dbReference type="GeneID" id="14210091"/>
<organism evidence="5 6">
    <name type="scientific">Natronobacterium gregoryi</name>
    <dbReference type="NCBI Taxonomy" id="44930"/>
    <lineage>
        <taxon>Archaea</taxon>
        <taxon>Methanobacteriati</taxon>
        <taxon>Methanobacteriota</taxon>
        <taxon>Stenosarchaea group</taxon>
        <taxon>Halobacteria</taxon>
        <taxon>Halobacteriales</taxon>
        <taxon>Natrialbaceae</taxon>
        <taxon>Natronobacterium</taxon>
    </lineage>
</organism>
<evidence type="ECO:0000313" key="5">
    <source>
        <dbReference type="EMBL" id="SFJ66405.1"/>
    </source>
</evidence>